<dbReference type="OrthoDB" id="4868950at2"/>
<sequence>MLTLTDSATTVVKAIIDQNPDAETVGVRINSQGADANFELGVAVVAAPEEADLVVEHDGARVFLDETATTLLADKVLDAQVGQDGSVNFAIGQQPGV</sequence>
<dbReference type="RefSeq" id="WP_108515104.1">
    <property type="nucleotide sequence ID" value="NZ_CP026951.1"/>
</dbReference>
<keyword evidence="2" id="KW-1185">Reference proteome</keyword>
<gene>
    <name evidence="1" type="ORF">DF220_10725</name>
</gene>
<dbReference type="SUPFAM" id="SSF89360">
    <property type="entry name" value="HesB-like domain"/>
    <property type="match status" value="1"/>
</dbReference>
<dbReference type="KEGG" id="salc:C2138_01915"/>
<evidence type="ECO:0000313" key="2">
    <source>
        <dbReference type="Proteomes" id="UP000244978"/>
    </source>
</evidence>
<dbReference type="Gene3D" id="2.60.300.12">
    <property type="entry name" value="HesB-like domain"/>
    <property type="match status" value="1"/>
</dbReference>
<dbReference type="EMBL" id="QEEX01000001">
    <property type="protein sequence ID" value="PWB98247.1"/>
    <property type="molecule type" value="Genomic_DNA"/>
</dbReference>
<accession>A0A2U1T308</accession>
<protein>
    <submittedName>
        <fullName evidence="1">Iron-sulfur cluster assembly accessory protein</fullName>
    </submittedName>
</protein>
<dbReference type="InterPro" id="IPR035903">
    <property type="entry name" value="HesB-like_dom_sf"/>
</dbReference>
<reference evidence="2" key="1">
    <citation type="submission" date="2018-04" db="EMBL/GenBank/DDBJ databases">
        <authorList>
            <person name="Liu S."/>
            <person name="Wang Z."/>
            <person name="Li J."/>
        </authorList>
    </citation>
    <scope>NUCLEOTIDE SEQUENCE [LARGE SCALE GENOMIC DNA]</scope>
    <source>
        <strain evidence="2">S1194</strain>
    </source>
</reference>
<evidence type="ECO:0000313" key="1">
    <source>
        <dbReference type="EMBL" id="PWB98247.1"/>
    </source>
</evidence>
<proteinExistence type="predicted"/>
<name>A0A2U1T308_9MICO</name>
<dbReference type="AlphaFoldDB" id="A0A2U1T308"/>
<comment type="caution">
    <text evidence="1">The sequence shown here is derived from an EMBL/GenBank/DDBJ whole genome shotgun (WGS) entry which is preliminary data.</text>
</comment>
<organism evidence="1 2">
    <name type="scientific">Homoserinimonas hongtaonis</name>
    <dbReference type="NCBI Taxonomy" id="2079791"/>
    <lineage>
        <taxon>Bacteria</taxon>
        <taxon>Bacillati</taxon>
        <taxon>Actinomycetota</taxon>
        <taxon>Actinomycetes</taxon>
        <taxon>Micrococcales</taxon>
        <taxon>Microbacteriaceae</taxon>
        <taxon>Homoserinimonas</taxon>
    </lineage>
</organism>
<dbReference type="Proteomes" id="UP000244978">
    <property type="component" value="Unassembled WGS sequence"/>
</dbReference>